<dbReference type="InterPro" id="IPR006016">
    <property type="entry name" value="UspA"/>
</dbReference>
<accession>Q2LXM6</accession>
<dbReference type="AlphaFoldDB" id="Q2LXM6"/>
<dbReference type="PANTHER" id="PTHR46268:SF6">
    <property type="entry name" value="UNIVERSAL STRESS PROTEIN UP12"/>
    <property type="match status" value="1"/>
</dbReference>
<dbReference type="PANTHER" id="PTHR46268">
    <property type="entry name" value="STRESS RESPONSE PROTEIN NHAX"/>
    <property type="match status" value="1"/>
</dbReference>
<feature type="domain" description="UspA" evidence="2">
    <location>
        <begin position="4"/>
        <end position="142"/>
    </location>
</feature>
<proteinExistence type="inferred from homology"/>
<dbReference type="Pfam" id="PF00582">
    <property type="entry name" value="Usp"/>
    <property type="match status" value="1"/>
</dbReference>
<dbReference type="InParanoid" id="Q2LXM6"/>
<dbReference type="CDD" id="cd00293">
    <property type="entry name" value="USP-like"/>
    <property type="match status" value="1"/>
</dbReference>
<gene>
    <name evidence="3" type="ORF">SYN_00314</name>
</gene>
<evidence type="ECO:0000313" key="3">
    <source>
        <dbReference type="EMBL" id="ABC78837.1"/>
    </source>
</evidence>
<dbReference type="FunCoup" id="Q2LXM6">
    <property type="interactions" value="120"/>
</dbReference>
<evidence type="ECO:0000256" key="1">
    <source>
        <dbReference type="ARBA" id="ARBA00008791"/>
    </source>
</evidence>
<sequence>MTVMFKHILVPVDFSPKNRHALDIALKIAESDKSRISLLHVVEIIADTTFEEYREFYAGLEKRAQKKMASLTAFCEAQGVPAADRIAFGNRVQEILSHAAETGVDLIVMSSHKLQIEEPPQDWGTISYKVGILSQCPVLLVK</sequence>
<dbReference type="eggNOG" id="COG0589">
    <property type="taxonomic scope" value="Bacteria"/>
</dbReference>
<reference evidence="3 4" key="1">
    <citation type="journal article" date="2007" name="Proc. Natl. Acad. Sci. U.S.A.">
        <title>The genome of Syntrophus aciditrophicus: life at the thermodynamic limit of microbial growth.</title>
        <authorList>
            <person name="McInerney M.J."/>
            <person name="Rohlin L."/>
            <person name="Mouttaki H."/>
            <person name="Kim U."/>
            <person name="Krupp R.S."/>
            <person name="Rios-Hernandez L."/>
            <person name="Sieber J."/>
            <person name="Struchtemeyer C.G."/>
            <person name="Bhattacharyya A."/>
            <person name="Campbell J.W."/>
            <person name="Gunsalus R.P."/>
        </authorList>
    </citation>
    <scope>NUCLEOTIDE SEQUENCE [LARGE SCALE GENOMIC DNA]</scope>
    <source>
        <strain evidence="3 4">SB</strain>
    </source>
</reference>
<dbReference type="InterPro" id="IPR014729">
    <property type="entry name" value="Rossmann-like_a/b/a_fold"/>
</dbReference>
<evidence type="ECO:0000259" key="2">
    <source>
        <dbReference type="Pfam" id="PF00582"/>
    </source>
</evidence>
<protein>
    <submittedName>
        <fullName evidence="3">Universal stress protein family</fullName>
    </submittedName>
</protein>
<dbReference type="STRING" id="56780.SYN_00314"/>
<evidence type="ECO:0000313" key="4">
    <source>
        <dbReference type="Proteomes" id="UP000001933"/>
    </source>
</evidence>
<dbReference type="KEGG" id="sat:SYN_00314"/>
<keyword evidence="4" id="KW-1185">Reference proteome</keyword>
<dbReference type="Proteomes" id="UP000001933">
    <property type="component" value="Chromosome"/>
</dbReference>
<dbReference type="HOGENOM" id="CLU_049301_16_2_7"/>
<dbReference type="PRINTS" id="PR01438">
    <property type="entry name" value="UNVRSLSTRESS"/>
</dbReference>
<name>Q2LXM6_SYNAS</name>
<organism evidence="3 4">
    <name type="scientific">Syntrophus aciditrophicus (strain SB)</name>
    <dbReference type="NCBI Taxonomy" id="56780"/>
    <lineage>
        <taxon>Bacteria</taxon>
        <taxon>Pseudomonadati</taxon>
        <taxon>Thermodesulfobacteriota</taxon>
        <taxon>Syntrophia</taxon>
        <taxon>Syntrophales</taxon>
        <taxon>Syntrophaceae</taxon>
        <taxon>Syntrophus</taxon>
    </lineage>
</organism>
<dbReference type="InterPro" id="IPR006015">
    <property type="entry name" value="Universal_stress_UspA"/>
</dbReference>
<dbReference type="EMBL" id="CP000252">
    <property type="protein sequence ID" value="ABC78837.1"/>
    <property type="molecule type" value="Genomic_DNA"/>
</dbReference>
<dbReference type="Gene3D" id="3.40.50.620">
    <property type="entry name" value="HUPs"/>
    <property type="match status" value="1"/>
</dbReference>
<dbReference type="SUPFAM" id="SSF52402">
    <property type="entry name" value="Adenine nucleotide alpha hydrolases-like"/>
    <property type="match status" value="1"/>
</dbReference>
<comment type="similarity">
    <text evidence="1">Belongs to the universal stress protein A family.</text>
</comment>